<sequence>MGKGILFIFSGLPAVGKSTLARFLVKEFGAVYLRIDTIEQGLKDLCRINVEGEGYRLAYRMAADNLQLGNNVVADCCNPIELTRREWEEVAVNNNCCFVNIEVVCSDKTEHKKRAEQRNTEVANMKLPMWNDIENREYHEWHKSRIVIDTAGKTIKQCQTELKEKVADSLLRKGDG</sequence>
<evidence type="ECO:0000313" key="1">
    <source>
        <dbReference type="EMBL" id="PJI20891.1"/>
    </source>
</evidence>
<protein>
    <submittedName>
        <fullName evidence="1">Kinase</fullName>
    </submittedName>
</protein>
<evidence type="ECO:0000313" key="2">
    <source>
        <dbReference type="Proteomes" id="UP000229102"/>
    </source>
</evidence>
<dbReference type="Proteomes" id="UP000229102">
    <property type="component" value="Unassembled WGS sequence"/>
</dbReference>
<comment type="caution">
    <text evidence="1">The sequence shown here is derived from an EMBL/GenBank/DDBJ whole genome shotgun (WGS) entry which is preliminary data.</text>
</comment>
<gene>
    <name evidence="1" type="ORF">CTM53_00155</name>
</gene>
<accession>A0AAJ3VEN0</accession>
<dbReference type="Pfam" id="PF13671">
    <property type="entry name" value="AAA_33"/>
    <property type="match status" value="1"/>
</dbReference>
<name>A0AAJ3VEN0_PREIN</name>
<dbReference type="Gene3D" id="3.40.50.300">
    <property type="entry name" value="P-loop containing nucleotide triphosphate hydrolases"/>
    <property type="match status" value="1"/>
</dbReference>
<dbReference type="PANTHER" id="PTHR37807:SF3">
    <property type="entry name" value="OS07G0160300 PROTEIN"/>
    <property type="match status" value="1"/>
</dbReference>
<dbReference type="PANTHER" id="PTHR37807">
    <property type="entry name" value="OS07G0160300 PROTEIN"/>
    <property type="match status" value="1"/>
</dbReference>
<keyword evidence="1" id="KW-0418">Kinase</keyword>
<dbReference type="EMBL" id="PENF01000001">
    <property type="protein sequence ID" value="PJI20891.1"/>
    <property type="molecule type" value="Genomic_DNA"/>
</dbReference>
<dbReference type="InterPro" id="IPR027417">
    <property type="entry name" value="P-loop_NTPase"/>
</dbReference>
<organism evidence="1 2">
    <name type="scientific">Prevotella intermedia</name>
    <dbReference type="NCBI Taxonomy" id="28131"/>
    <lineage>
        <taxon>Bacteria</taxon>
        <taxon>Pseudomonadati</taxon>
        <taxon>Bacteroidota</taxon>
        <taxon>Bacteroidia</taxon>
        <taxon>Bacteroidales</taxon>
        <taxon>Prevotellaceae</taxon>
        <taxon>Prevotella</taxon>
    </lineage>
</organism>
<dbReference type="SUPFAM" id="SSF52540">
    <property type="entry name" value="P-loop containing nucleoside triphosphate hydrolases"/>
    <property type="match status" value="1"/>
</dbReference>
<keyword evidence="1" id="KW-0808">Transferase</keyword>
<dbReference type="AlphaFoldDB" id="A0AAJ3VEN0"/>
<proteinExistence type="predicted"/>
<reference evidence="1 2" key="1">
    <citation type="submission" date="2017-11" db="EMBL/GenBank/DDBJ databases">
        <title>Genome sequencing of Prevotella intermedia KCOM 2698.</title>
        <authorList>
            <person name="Kook J.-K."/>
            <person name="Park S.-N."/>
            <person name="Lim Y.K."/>
        </authorList>
    </citation>
    <scope>NUCLEOTIDE SEQUENCE [LARGE SCALE GENOMIC DNA]</scope>
    <source>
        <strain evidence="1 2">KCOM 2698</strain>
    </source>
</reference>
<dbReference type="GO" id="GO:0016301">
    <property type="term" value="F:kinase activity"/>
    <property type="evidence" value="ECO:0007669"/>
    <property type="project" value="UniProtKB-KW"/>
</dbReference>